<dbReference type="EMBL" id="BAFF01000008">
    <property type="protein sequence ID" value="GAB52660.1"/>
    <property type="molecule type" value="Genomic_DNA"/>
</dbReference>
<dbReference type="InterPro" id="IPR036937">
    <property type="entry name" value="Adhesion_dom_fimbrial_sf"/>
</dbReference>
<evidence type="ECO:0000256" key="3">
    <source>
        <dbReference type="ARBA" id="ARBA00022729"/>
    </source>
</evidence>
<dbReference type="InterPro" id="IPR000259">
    <property type="entry name" value="Adhesion_dom_fimbrial"/>
</dbReference>
<evidence type="ECO:0000256" key="2">
    <source>
        <dbReference type="ARBA" id="ARBA00006671"/>
    </source>
</evidence>
<feature type="signal peptide" evidence="5">
    <location>
        <begin position="1"/>
        <end position="27"/>
    </location>
</feature>
<dbReference type="Gene3D" id="2.60.40.3310">
    <property type="match status" value="1"/>
</dbReference>
<dbReference type="GO" id="GO:0043709">
    <property type="term" value="P:cell adhesion involved in single-species biofilm formation"/>
    <property type="evidence" value="ECO:0007669"/>
    <property type="project" value="TreeGrafter"/>
</dbReference>
<accession>H5V3V2</accession>
<evidence type="ECO:0000259" key="7">
    <source>
        <dbReference type="Pfam" id="PF22003"/>
    </source>
</evidence>
<keyword evidence="4" id="KW-0281">Fimbrium</keyword>
<dbReference type="eggNOG" id="COG3539">
    <property type="taxonomic scope" value="Bacteria"/>
</dbReference>
<comment type="subcellular location">
    <subcellularLocation>
        <location evidence="1">Fimbrium</location>
    </subcellularLocation>
</comment>
<dbReference type="Gene3D" id="2.60.40.1090">
    <property type="entry name" value="Fimbrial-type adhesion domain"/>
    <property type="match status" value="1"/>
</dbReference>
<keyword evidence="3 5" id="KW-0732">Signal</keyword>
<proteinExistence type="inferred from homology"/>
<name>H5V3V2_ATLHE</name>
<protein>
    <submittedName>
        <fullName evidence="8">Uncharacterized protein</fullName>
    </submittedName>
</protein>
<dbReference type="Pfam" id="PF00419">
    <property type="entry name" value="Fimbrial"/>
    <property type="match status" value="1"/>
</dbReference>
<dbReference type="InterPro" id="IPR050263">
    <property type="entry name" value="Bact_Fimbrial_Adh_Pro"/>
</dbReference>
<dbReference type="GO" id="GO:0009289">
    <property type="term" value="C:pilus"/>
    <property type="evidence" value="ECO:0007669"/>
    <property type="project" value="UniProtKB-SubCell"/>
</dbReference>
<dbReference type="InterPro" id="IPR008966">
    <property type="entry name" value="Adhesion_dom_sf"/>
</dbReference>
<evidence type="ECO:0000313" key="8">
    <source>
        <dbReference type="EMBL" id="GAB52660.1"/>
    </source>
</evidence>
<reference evidence="8 9" key="1">
    <citation type="submission" date="2012-02" db="EMBL/GenBank/DDBJ databases">
        <title>Whole genome shotgun sequence of Escherichia hermannii NBRC 105704.</title>
        <authorList>
            <person name="Yoshida I."/>
            <person name="Hosoyama A."/>
            <person name="Tsuchikane K."/>
            <person name="Katsumata H."/>
            <person name="Yamazaki S."/>
            <person name="Fujita N."/>
        </authorList>
    </citation>
    <scope>NUCLEOTIDE SEQUENCE [LARGE SCALE GENOMIC DNA]</scope>
    <source>
        <strain evidence="8 9">NBRC 105704</strain>
    </source>
</reference>
<feature type="domain" description="Fimbrial-type adhesion" evidence="6">
    <location>
        <begin position="187"/>
        <end position="327"/>
    </location>
</feature>
<dbReference type="PANTHER" id="PTHR33420:SF3">
    <property type="entry name" value="FIMBRIAL SUBUNIT ELFA"/>
    <property type="match status" value="1"/>
</dbReference>
<dbReference type="Proteomes" id="UP000010297">
    <property type="component" value="Unassembled WGS sequence"/>
</dbReference>
<comment type="similarity">
    <text evidence="2">Belongs to the fimbrial protein family.</text>
</comment>
<keyword evidence="9" id="KW-1185">Reference proteome</keyword>
<dbReference type="SUPFAM" id="SSF49401">
    <property type="entry name" value="Bacterial adhesins"/>
    <property type="match status" value="1"/>
</dbReference>
<organism evidence="8 9">
    <name type="scientific">Atlantibacter hermannii NBRC 105704</name>
    <dbReference type="NCBI Taxonomy" id="1115512"/>
    <lineage>
        <taxon>Bacteria</taxon>
        <taxon>Pseudomonadati</taxon>
        <taxon>Pseudomonadota</taxon>
        <taxon>Gammaproteobacteria</taxon>
        <taxon>Enterobacterales</taxon>
        <taxon>Enterobacteriaceae</taxon>
        <taxon>Atlantibacter</taxon>
    </lineage>
</organism>
<dbReference type="Pfam" id="PF22003">
    <property type="entry name" value="MrkDrd"/>
    <property type="match status" value="1"/>
</dbReference>
<dbReference type="PANTHER" id="PTHR33420">
    <property type="entry name" value="FIMBRIAL SUBUNIT ELFA-RELATED"/>
    <property type="match status" value="1"/>
</dbReference>
<evidence type="ECO:0000256" key="5">
    <source>
        <dbReference type="SAM" id="SignalP"/>
    </source>
</evidence>
<gene>
    <name evidence="8" type="ORF">EH105704_08_00380</name>
</gene>
<evidence type="ECO:0000313" key="9">
    <source>
        <dbReference type="Proteomes" id="UP000010297"/>
    </source>
</evidence>
<feature type="chain" id="PRO_5003598879" evidence="5">
    <location>
        <begin position="28"/>
        <end position="328"/>
    </location>
</feature>
<feature type="domain" description="MrkD-like receptor binding" evidence="7">
    <location>
        <begin position="56"/>
        <end position="169"/>
    </location>
</feature>
<sequence>MKRSARHCLSAVVAAALMAGMTHTARADECKLNTAGDRVNLNVPVAVQLPLNTSSAASGTVLYKKEAPLSLLSGVHRNINLQCLEAIRKRLVGRIPGTQSGKNIYATTVNGLGVRITAIYAKPGGGKKEWVFPFNASGIDLSDKTVSTDDISLRLEIIKTGAVTPSGNMDFRIPSLLTLADNSLVVSLTMRIIAARAHCAIQIASPQITLPPIDAGKLAQSGKETTYPVNVNLNCINTQKASINFEGVTDVTTKTIFKNVAEENAAQGVGIEMLYNGSVMAPDEAVNILLPAQQNTFPLPLSLRYAKTQAKITGGQVKTQITMRINYL</sequence>
<evidence type="ECO:0000256" key="4">
    <source>
        <dbReference type="ARBA" id="ARBA00023263"/>
    </source>
</evidence>
<comment type="caution">
    <text evidence="8">The sequence shown here is derived from an EMBL/GenBank/DDBJ whole genome shotgun (WGS) entry which is preliminary data.</text>
</comment>
<dbReference type="InterPro" id="IPR054160">
    <property type="entry name" value="MrkD_recept-bd"/>
</dbReference>
<evidence type="ECO:0000256" key="1">
    <source>
        <dbReference type="ARBA" id="ARBA00004561"/>
    </source>
</evidence>
<dbReference type="AlphaFoldDB" id="H5V3V2"/>
<evidence type="ECO:0000259" key="6">
    <source>
        <dbReference type="Pfam" id="PF00419"/>
    </source>
</evidence>